<dbReference type="PROSITE" id="PS50003">
    <property type="entry name" value="PH_DOMAIN"/>
    <property type="match status" value="1"/>
</dbReference>
<dbReference type="SUPFAM" id="SSF50729">
    <property type="entry name" value="PH domain-like"/>
    <property type="match status" value="1"/>
</dbReference>
<feature type="compositionally biased region" description="Polar residues" evidence="3">
    <location>
        <begin position="653"/>
        <end position="671"/>
    </location>
</feature>
<dbReference type="KEGG" id="ccac:CcaHIS019_0203980"/>
<feature type="region of interest" description="Disordered" evidence="3">
    <location>
        <begin position="750"/>
        <end position="1230"/>
    </location>
</feature>
<feature type="compositionally biased region" description="Polar residues" evidence="3">
    <location>
        <begin position="330"/>
        <end position="341"/>
    </location>
</feature>
<feature type="compositionally biased region" description="Basic and acidic residues" evidence="3">
    <location>
        <begin position="1004"/>
        <end position="1017"/>
    </location>
</feature>
<feature type="compositionally biased region" description="Low complexity" evidence="3">
    <location>
        <begin position="298"/>
        <end position="323"/>
    </location>
</feature>
<dbReference type="RefSeq" id="XP_060454302.1">
    <property type="nucleotide sequence ID" value="XM_060597405.1"/>
</dbReference>
<dbReference type="GO" id="GO:0005525">
    <property type="term" value="F:GTP binding"/>
    <property type="evidence" value="ECO:0007669"/>
    <property type="project" value="TreeGrafter"/>
</dbReference>
<feature type="region of interest" description="Disordered" evidence="3">
    <location>
        <begin position="226"/>
        <end position="344"/>
    </location>
</feature>
<feature type="compositionally biased region" description="Polar residues" evidence="3">
    <location>
        <begin position="936"/>
        <end position="950"/>
    </location>
</feature>
<evidence type="ECO:0000256" key="3">
    <source>
        <dbReference type="SAM" id="MobiDB-lite"/>
    </source>
</evidence>
<feature type="compositionally biased region" description="Low complexity" evidence="3">
    <location>
        <begin position="271"/>
        <end position="281"/>
    </location>
</feature>
<dbReference type="GeneID" id="85492907"/>
<feature type="compositionally biased region" description="Pro residues" evidence="3">
    <location>
        <begin position="1466"/>
        <end position="1476"/>
    </location>
</feature>
<evidence type="ECO:0000256" key="2">
    <source>
        <dbReference type="ARBA" id="ARBA00023306"/>
    </source>
</evidence>
<feature type="compositionally biased region" description="Polar residues" evidence="3">
    <location>
        <begin position="879"/>
        <end position="897"/>
    </location>
</feature>
<name>A0AA48I0U0_9TREE</name>
<dbReference type="Gene3D" id="2.30.29.30">
    <property type="entry name" value="Pleckstrin-homology domain (PH domain)/Phosphotyrosine-binding domain (PTB)"/>
    <property type="match status" value="1"/>
</dbReference>
<dbReference type="PANTHER" id="PTHR36100:SF1">
    <property type="entry name" value="BUD SITE SELECTION PROTEIN 4"/>
    <property type="match status" value="1"/>
</dbReference>
<feature type="region of interest" description="Disordered" evidence="3">
    <location>
        <begin position="1705"/>
        <end position="1728"/>
    </location>
</feature>
<feature type="region of interest" description="Disordered" evidence="3">
    <location>
        <begin position="1"/>
        <end position="209"/>
    </location>
</feature>
<feature type="compositionally biased region" description="Basic and acidic residues" evidence="3">
    <location>
        <begin position="506"/>
        <end position="518"/>
    </location>
</feature>
<evidence type="ECO:0000313" key="5">
    <source>
        <dbReference type="EMBL" id="BEI89036.1"/>
    </source>
</evidence>
<reference evidence="5" key="1">
    <citation type="journal article" date="2023" name="BMC Genomics">
        <title>Chromosome-level genome assemblies of Cutaneotrichosporon spp. (Trichosporonales, Basidiomycota) reveal imbalanced evolution between nucleotide sequences and chromosome synteny.</title>
        <authorList>
            <person name="Kobayashi Y."/>
            <person name="Kayamori A."/>
            <person name="Aoki K."/>
            <person name="Shiwa Y."/>
            <person name="Matsutani M."/>
            <person name="Fujita N."/>
            <person name="Sugita T."/>
            <person name="Iwasaki W."/>
            <person name="Tanaka N."/>
            <person name="Takashima M."/>
        </authorList>
    </citation>
    <scope>NUCLEOTIDE SEQUENCE</scope>
    <source>
        <strain evidence="5">HIS019</strain>
    </source>
</reference>
<dbReference type="InterPro" id="IPR052007">
    <property type="entry name" value="Bud4"/>
</dbReference>
<feature type="compositionally biased region" description="Basic and acidic residues" evidence="3">
    <location>
        <begin position="161"/>
        <end position="191"/>
    </location>
</feature>
<dbReference type="InterPro" id="IPR011993">
    <property type="entry name" value="PH-like_dom_sf"/>
</dbReference>
<organism evidence="5 6">
    <name type="scientific">Cutaneotrichosporon cavernicola</name>
    <dbReference type="NCBI Taxonomy" id="279322"/>
    <lineage>
        <taxon>Eukaryota</taxon>
        <taxon>Fungi</taxon>
        <taxon>Dikarya</taxon>
        <taxon>Basidiomycota</taxon>
        <taxon>Agaricomycotina</taxon>
        <taxon>Tremellomycetes</taxon>
        <taxon>Trichosporonales</taxon>
        <taxon>Trichosporonaceae</taxon>
        <taxon>Cutaneotrichosporon</taxon>
    </lineage>
</organism>
<feature type="compositionally biased region" description="Polar residues" evidence="3">
    <location>
        <begin position="1031"/>
        <end position="1043"/>
    </location>
</feature>
<feature type="compositionally biased region" description="Low complexity" evidence="3">
    <location>
        <begin position="867"/>
        <end position="878"/>
    </location>
</feature>
<feature type="compositionally biased region" description="Low complexity" evidence="3">
    <location>
        <begin position="253"/>
        <end position="262"/>
    </location>
</feature>
<feature type="compositionally biased region" description="Polar residues" evidence="3">
    <location>
        <begin position="959"/>
        <end position="970"/>
    </location>
</feature>
<feature type="compositionally biased region" description="Low complexity" evidence="3">
    <location>
        <begin position="64"/>
        <end position="81"/>
    </location>
</feature>
<dbReference type="EMBL" id="AP028213">
    <property type="protein sequence ID" value="BEI89036.1"/>
    <property type="molecule type" value="Genomic_DNA"/>
</dbReference>
<feature type="compositionally biased region" description="Basic and acidic residues" evidence="3">
    <location>
        <begin position="808"/>
        <end position="820"/>
    </location>
</feature>
<dbReference type="Proteomes" id="UP001233271">
    <property type="component" value="Chromosome 2"/>
</dbReference>
<feature type="compositionally biased region" description="Low complexity" evidence="3">
    <location>
        <begin position="1145"/>
        <end position="1156"/>
    </location>
</feature>
<feature type="region of interest" description="Disordered" evidence="3">
    <location>
        <begin position="625"/>
        <end position="721"/>
    </location>
</feature>
<dbReference type="Pfam" id="PF00169">
    <property type="entry name" value="PH"/>
    <property type="match status" value="1"/>
</dbReference>
<dbReference type="InterPro" id="IPR001849">
    <property type="entry name" value="PH_domain"/>
</dbReference>
<dbReference type="PANTHER" id="PTHR36100">
    <property type="entry name" value="BUD SITE SELECTION PROTEIN 4"/>
    <property type="match status" value="1"/>
</dbReference>
<evidence type="ECO:0000256" key="1">
    <source>
        <dbReference type="ARBA" id="ARBA00022618"/>
    </source>
</evidence>
<keyword evidence="6" id="KW-1185">Reference proteome</keyword>
<proteinExistence type="predicted"/>
<feature type="compositionally biased region" description="Polar residues" evidence="3">
    <location>
        <begin position="129"/>
        <end position="139"/>
    </location>
</feature>
<feature type="region of interest" description="Disordered" evidence="3">
    <location>
        <begin position="1441"/>
        <end position="1487"/>
    </location>
</feature>
<feature type="region of interest" description="Disordered" evidence="3">
    <location>
        <begin position="570"/>
        <end position="611"/>
    </location>
</feature>
<gene>
    <name evidence="5" type="ORF">CcaverHIS019_0203980</name>
</gene>
<accession>A0AA48I0U0</accession>
<feature type="region of interest" description="Disordered" evidence="3">
    <location>
        <begin position="501"/>
        <end position="521"/>
    </location>
</feature>
<keyword evidence="1" id="KW-0132">Cell division</keyword>
<feature type="region of interest" description="Disordered" evidence="3">
    <location>
        <begin position="1409"/>
        <end position="1428"/>
    </location>
</feature>
<evidence type="ECO:0000313" key="6">
    <source>
        <dbReference type="Proteomes" id="UP001233271"/>
    </source>
</evidence>
<keyword evidence="2" id="KW-0131">Cell cycle</keyword>
<dbReference type="GO" id="GO:0051301">
    <property type="term" value="P:cell division"/>
    <property type="evidence" value="ECO:0007669"/>
    <property type="project" value="UniProtKB-KW"/>
</dbReference>
<feature type="compositionally biased region" description="Polar residues" evidence="3">
    <location>
        <begin position="84"/>
        <end position="108"/>
    </location>
</feature>
<evidence type="ECO:0000259" key="4">
    <source>
        <dbReference type="PROSITE" id="PS50003"/>
    </source>
</evidence>
<dbReference type="SMART" id="SM00233">
    <property type="entry name" value="PH"/>
    <property type="match status" value="1"/>
</dbReference>
<feature type="compositionally biased region" description="Low complexity" evidence="3">
    <location>
        <begin position="1101"/>
        <end position="1113"/>
    </location>
</feature>
<protein>
    <recommendedName>
        <fullName evidence="4">PH domain-containing protein</fullName>
    </recommendedName>
</protein>
<feature type="domain" description="PH" evidence="4">
    <location>
        <begin position="1577"/>
        <end position="1681"/>
    </location>
</feature>
<sequence>MASPEVPRVTSPSSNRIKLHDNSAVAARRQVLNSSTKGWSPLTINKRPGSNSGSPLIPQGTGESTSSAQGGGTRRTSGSFRHMATNSLVANSPFKNLTTREGQLSNGIDVSPSRVIHERRTPNRALGQAPTTAQGSGATPRNVIGLGISAKRPAVNGTRRVSSERKTSGERKVSARRTSAERRVSGSKENESPPSMPKKKKKLPRQSMAYKALVENEYVTHSPFVERRSNSGSSQQEELQEVMASPPQRRRVSSGARRASPSKNLAAGRTSMSPSSSPSLSQNAVVLPSPLPDDRAAHSTPTSSATPSRTPTKSSLASASKRLLGPRQYGQESPTRKTVTFQHVPEVKEYDVPSADTSLNDSYVYEHDQDDDWTDEAEHEDDWMRTVVNNDNSLDEENIGDESATADFMDEIFGDNTADDVMDGETPVFADHDRFEIPMEQSFDQQDAGTPLFEYHDLSIDDVPPSPKHLHTFTPHLNPGKQPDLPHNEDHTMLLNADAHQPATGARHEDSPGPHAHQEGPLFDPFLTIQTATEVMIETTERAEDGVPLGRTSHHERMQARRVLATQSLGLGYPGTLPKAGSPLRLRPDSDSDDSPNIPFKALPTERETEGDDVFGAVIASPAVKAEPARKVSSTPRQRRISNRQISDVPELQGTSRRMAQFKATKSTPNNKESETPKRGLPRPPAPAPAFIDVPSPVHYKDHDPESESEDEAEVSSADEVRNAASAYLDLDYALPSVSSSPLMIEVSDVEEAPRPRVSDIAPQLPLPVSSYAPQLESPSFEETQLEIDVDSSSPGEDMDEPLTPPRRPRDEREEREESPRIPSFDLGDLSIDMPESELSIESDATLEAPKLTTFVTSPSPSPAPHTPTGTTFSTGYTNSPGFSPSALTNTNASASPWTGRDSPALDTPPRVTAPLFTQSRRAASPIATPPRTPGSPATPSRTGASSPHSSPYRHSISGPLTPSRVTSPLASPPVNAPRAMEFGPAPTRDAAEASTNTLVRQRISREAIRKNVDKRMAAAAELTSPRPGSGSWSPDSPTSKGFPSSIARTPASPVASPSRISFAPPTPAYARHRRGGSTSSLDSEASRPSLRPVSAPPGQLLSARSPSALSRLQNAEDDSPRSALERIAASFGGDSDSDSDHESSVSQVRVSTVRTYDSPSKMARPVSILSKPEPSYPPPAPSSGSIVNTAISTAKPRKARRRSASLGEIEASPAPARERHPTRTKKTPRVSLGLGHSAFVMESVRQELDQIGSQRSYRVRENHRVVRATYTDGLRPQEGDLEDGSQRVWRPATQPDPELRAFKERTTSATSEATVEEEAKTLVFVKVLGIEALNMPLPNETTFFTIRVSNGVDTILTPYVQLENGAVIHREYCLTELENSEFSLSMEVRKDVHVVALERALKAPVIEPARLAPPPPPQPARAESPVSSMASRSGFRAFFSSPRKAKHQRSQSSLPSLPTQKPVQKPAPQPAAPPRPRPETLANYLGGEGNKVLGKTHIAIEPIASQCEGKVLEIRYPMFGMYKNQPSPDGPVRKQVAKITVQILRIPALHGLAISELPGSIDETLKGLRNHLWHQHIYHESTLTQLGGDCRTPRRRVLRLVGGNLYGINEVTRKEVASIDLTQAIDVVDLNASTRDDYDPYSTRPRSFEIRFKDGERISFSADKDQDKLIWMDALRDLVGRVPPNPLWARVYRQYEQEQLRQRLKLGGPRMSGPRKSSGHTRAVSGA</sequence>